<feature type="compositionally biased region" description="Low complexity" evidence="1">
    <location>
        <begin position="40"/>
        <end position="59"/>
    </location>
</feature>
<dbReference type="AlphaFoldDB" id="A0A392TH90"/>
<organism evidence="2 3">
    <name type="scientific">Trifolium medium</name>
    <dbReference type="NCBI Taxonomy" id="97028"/>
    <lineage>
        <taxon>Eukaryota</taxon>
        <taxon>Viridiplantae</taxon>
        <taxon>Streptophyta</taxon>
        <taxon>Embryophyta</taxon>
        <taxon>Tracheophyta</taxon>
        <taxon>Spermatophyta</taxon>
        <taxon>Magnoliopsida</taxon>
        <taxon>eudicotyledons</taxon>
        <taxon>Gunneridae</taxon>
        <taxon>Pentapetalae</taxon>
        <taxon>rosids</taxon>
        <taxon>fabids</taxon>
        <taxon>Fabales</taxon>
        <taxon>Fabaceae</taxon>
        <taxon>Papilionoideae</taxon>
        <taxon>50 kb inversion clade</taxon>
        <taxon>NPAAA clade</taxon>
        <taxon>Hologalegina</taxon>
        <taxon>IRL clade</taxon>
        <taxon>Trifolieae</taxon>
        <taxon>Trifolium</taxon>
    </lineage>
</organism>
<keyword evidence="3" id="KW-1185">Reference proteome</keyword>
<feature type="non-terminal residue" evidence="2">
    <location>
        <position position="75"/>
    </location>
</feature>
<evidence type="ECO:0000313" key="2">
    <source>
        <dbReference type="EMBL" id="MCI60378.1"/>
    </source>
</evidence>
<accession>A0A392TH90</accession>
<reference evidence="2 3" key="1">
    <citation type="journal article" date="2018" name="Front. Plant Sci.">
        <title>Red Clover (Trifolium pratense) and Zigzag Clover (T. medium) - A Picture of Genomic Similarities and Differences.</title>
        <authorList>
            <person name="Dluhosova J."/>
            <person name="Istvanek J."/>
            <person name="Nedelnik J."/>
            <person name="Repkova J."/>
        </authorList>
    </citation>
    <scope>NUCLEOTIDE SEQUENCE [LARGE SCALE GENOMIC DNA]</scope>
    <source>
        <strain evidence="3">cv. 10/8</strain>
        <tissue evidence="2">Leaf</tissue>
    </source>
</reference>
<dbReference type="Proteomes" id="UP000265520">
    <property type="component" value="Unassembled WGS sequence"/>
</dbReference>
<dbReference type="EMBL" id="LXQA010580386">
    <property type="protein sequence ID" value="MCI60378.1"/>
    <property type="molecule type" value="Genomic_DNA"/>
</dbReference>
<proteinExistence type="predicted"/>
<sequence>MRTPRPGSNWECQVSTHFTKVDGSLNRSGYYTELWGFPVSSSNSDVNSDSDSSNGNSSDCVIISPSSFTGKKETT</sequence>
<evidence type="ECO:0000256" key="1">
    <source>
        <dbReference type="SAM" id="MobiDB-lite"/>
    </source>
</evidence>
<comment type="caution">
    <text evidence="2">The sequence shown here is derived from an EMBL/GenBank/DDBJ whole genome shotgun (WGS) entry which is preliminary data.</text>
</comment>
<evidence type="ECO:0000313" key="3">
    <source>
        <dbReference type="Proteomes" id="UP000265520"/>
    </source>
</evidence>
<name>A0A392TH90_9FABA</name>
<feature type="region of interest" description="Disordered" evidence="1">
    <location>
        <begin position="37"/>
        <end position="75"/>
    </location>
</feature>
<protein>
    <submittedName>
        <fullName evidence="2">Uncharacterized protein</fullName>
    </submittedName>
</protein>